<proteinExistence type="predicted"/>
<name>A0A9N7NMA5_STRHE</name>
<dbReference type="EMBL" id="CACSLK010027839">
    <property type="protein sequence ID" value="CAA0833375.1"/>
    <property type="molecule type" value="Genomic_DNA"/>
</dbReference>
<feature type="region of interest" description="Disordered" evidence="1">
    <location>
        <begin position="283"/>
        <end position="398"/>
    </location>
</feature>
<organism evidence="2 3">
    <name type="scientific">Striga hermonthica</name>
    <name type="common">Purple witchweed</name>
    <name type="synonym">Buchnera hermonthica</name>
    <dbReference type="NCBI Taxonomy" id="68872"/>
    <lineage>
        <taxon>Eukaryota</taxon>
        <taxon>Viridiplantae</taxon>
        <taxon>Streptophyta</taxon>
        <taxon>Embryophyta</taxon>
        <taxon>Tracheophyta</taxon>
        <taxon>Spermatophyta</taxon>
        <taxon>Magnoliopsida</taxon>
        <taxon>eudicotyledons</taxon>
        <taxon>Gunneridae</taxon>
        <taxon>Pentapetalae</taxon>
        <taxon>asterids</taxon>
        <taxon>lamiids</taxon>
        <taxon>Lamiales</taxon>
        <taxon>Orobanchaceae</taxon>
        <taxon>Buchnereae</taxon>
        <taxon>Striga</taxon>
    </lineage>
</organism>
<reference evidence="2" key="1">
    <citation type="submission" date="2019-12" db="EMBL/GenBank/DDBJ databases">
        <authorList>
            <person name="Scholes J."/>
        </authorList>
    </citation>
    <scope>NUCLEOTIDE SEQUENCE</scope>
</reference>
<evidence type="ECO:0000313" key="2">
    <source>
        <dbReference type="EMBL" id="CAA0833375.1"/>
    </source>
</evidence>
<feature type="non-terminal residue" evidence="2">
    <location>
        <position position="398"/>
    </location>
</feature>
<keyword evidence="3" id="KW-1185">Reference proteome</keyword>
<protein>
    <submittedName>
        <fullName evidence="2">Uncharacterized protein</fullName>
    </submittedName>
</protein>
<sequence length="398" mass="41863">KLLLVGCSRPLARALASFPSPTGSLSILINELLQMACFYQPFNLVFEVPAVVGVVPIILVESTIQIAFGLRRSILSRSRPPDNVVADLLLYYLQYSCLWSRQGGVLIRPSPSQPPLSHHSWGSLPLYPGGPLDLGKTRGGVPPPSGATLKPSSPIFAPAPPPQLVATNYPAGPALFPVTDTPDGQVTGSHHLWPVQFGSLSTQSLIPPSVSSNPTAAEIPQLTETLHTLDSPSTQNLGQLNGPISTIHNAKPTLNGLLPRITSDPICRSASIFPQLTETLPTQDFPSAKKLGHLNGPLPTIHNAKPTLNHPTDPSFSHAKPNPQSGPIDIPSTQLTENPSSTHATLTGDFPSGAGSGTGHLQTDGMPLSTALTAPLPGTSETDRAPFYAESGRTTSAN</sequence>
<accession>A0A9N7NMA5</accession>
<dbReference type="AlphaFoldDB" id="A0A9N7NMA5"/>
<feature type="compositionally biased region" description="Polar residues" evidence="1">
    <location>
        <begin position="331"/>
        <end position="345"/>
    </location>
</feature>
<evidence type="ECO:0000256" key="1">
    <source>
        <dbReference type="SAM" id="MobiDB-lite"/>
    </source>
</evidence>
<evidence type="ECO:0000313" key="3">
    <source>
        <dbReference type="Proteomes" id="UP001153555"/>
    </source>
</evidence>
<feature type="non-terminal residue" evidence="2">
    <location>
        <position position="1"/>
    </location>
</feature>
<gene>
    <name evidence="2" type="ORF">SHERM_28638</name>
</gene>
<dbReference type="Proteomes" id="UP001153555">
    <property type="component" value="Unassembled WGS sequence"/>
</dbReference>
<comment type="caution">
    <text evidence="2">The sequence shown here is derived from an EMBL/GenBank/DDBJ whole genome shotgun (WGS) entry which is preliminary data.</text>
</comment>